<protein>
    <recommendedName>
        <fullName evidence="2">SANT domain-containing protein</fullName>
    </recommendedName>
</protein>
<evidence type="ECO:0000256" key="1">
    <source>
        <dbReference type="SAM" id="MobiDB-lite"/>
    </source>
</evidence>
<dbReference type="EMBL" id="JAZAVK010000011">
    <property type="protein sequence ID" value="KAK7431494.1"/>
    <property type="molecule type" value="Genomic_DNA"/>
</dbReference>
<sequence length="561" mass="63634">MDSDADYPLSEEGEPVHSPPSKMNYEEAELLPKLNTGGGSGPDLDLYHPNETDTDTANEDDERFSLKRPAEEALTPRAFKRHKGVLNTEYLDLLNADIEDAAHRICPSGDADIEPSQLGLTSWSTAEKNLFFEAVARLGRDDLPGIASHIGTKSEVEVNHYLSILQRTQLLRQQEGLRPGIDFSEYPAAVELSQQLCHALDEAADAVSVRQERKEELREENKWGQCWDITPRLARKLDNGEKIAEGQEAAFAGVLISHNWLRLSGRIFMNSSIPSDNWNFIGNHPPSMWATTFEDFHSLAVSITRRLVQTTIFMSMSRIRARREAVPSTRDIVKQQDVEAAIASLGMSPNSNDFWLKCARRLRLEVYEEPPDRDRDRDEEVEAEPLSYDEVENALSGNENQPVEVETAPEKEELLGFLHHPILDDHILDDSDFEASVSLSNDEEHAINKEANEVLQFSAADFPETHRTKQSLKSRVATERKQEQYAEDCDEYASYQAEAEMWELLQKKPPMELPMVHEPEPVARSKLDVESIFPIGRDWRSKIRYHSEWETGEGLEAAKET</sequence>
<dbReference type="PANTHER" id="PTHR28079">
    <property type="entry name" value="RNA POLYMERASE I-SPECIFIC TRANSCRIPTION INITIATION FACTOR RRN5"/>
    <property type="match status" value="1"/>
</dbReference>
<comment type="caution">
    <text evidence="3">The sequence shown here is derived from an EMBL/GenBank/DDBJ whole genome shotgun (WGS) entry which is preliminary data.</text>
</comment>
<evidence type="ECO:0000313" key="3">
    <source>
        <dbReference type="EMBL" id="KAK7431494.1"/>
    </source>
</evidence>
<accession>A0ABR1IES4</accession>
<dbReference type="Gene3D" id="1.10.10.60">
    <property type="entry name" value="Homeodomain-like"/>
    <property type="match status" value="1"/>
</dbReference>
<feature type="region of interest" description="Disordered" evidence="1">
    <location>
        <begin position="369"/>
        <end position="407"/>
    </location>
</feature>
<evidence type="ECO:0000259" key="2">
    <source>
        <dbReference type="PROSITE" id="PS51293"/>
    </source>
</evidence>
<feature type="compositionally biased region" description="Basic and acidic residues" evidence="1">
    <location>
        <begin position="369"/>
        <end position="378"/>
    </location>
</feature>
<dbReference type="InterPro" id="IPR009057">
    <property type="entry name" value="Homeodomain-like_sf"/>
</dbReference>
<dbReference type="InterPro" id="IPR001005">
    <property type="entry name" value="SANT/Myb"/>
</dbReference>
<feature type="compositionally biased region" description="Acidic residues" evidence="1">
    <location>
        <begin position="379"/>
        <end position="392"/>
    </location>
</feature>
<dbReference type="PANTHER" id="PTHR28079:SF1">
    <property type="entry name" value="RNA POLYMERASE I-SPECIFIC TRANSCRIPTION INITIATION FACTOR RRN5"/>
    <property type="match status" value="1"/>
</dbReference>
<dbReference type="Proteomes" id="UP001498421">
    <property type="component" value="Unassembled WGS sequence"/>
</dbReference>
<dbReference type="InterPro" id="IPR017884">
    <property type="entry name" value="SANT_dom"/>
</dbReference>
<keyword evidence="4" id="KW-1185">Reference proteome</keyword>
<dbReference type="InterPro" id="IPR039601">
    <property type="entry name" value="Rrn5"/>
</dbReference>
<dbReference type="SUPFAM" id="SSF46689">
    <property type="entry name" value="Homeodomain-like"/>
    <property type="match status" value="1"/>
</dbReference>
<feature type="compositionally biased region" description="Acidic residues" evidence="1">
    <location>
        <begin position="1"/>
        <end position="13"/>
    </location>
</feature>
<organism evidence="3 4">
    <name type="scientific">Neonectria magnoliae</name>
    <dbReference type="NCBI Taxonomy" id="2732573"/>
    <lineage>
        <taxon>Eukaryota</taxon>
        <taxon>Fungi</taxon>
        <taxon>Dikarya</taxon>
        <taxon>Ascomycota</taxon>
        <taxon>Pezizomycotina</taxon>
        <taxon>Sordariomycetes</taxon>
        <taxon>Hypocreomycetidae</taxon>
        <taxon>Hypocreales</taxon>
        <taxon>Nectriaceae</taxon>
        <taxon>Neonectria</taxon>
    </lineage>
</organism>
<reference evidence="3 4" key="1">
    <citation type="journal article" date="2025" name="Microbiol. Resour. Announc.">
        <title>Draft genome sequences for Neonectria magnoliae and Neonectria punicea, canker pathogens of Liriodendron tulipifera and Acer saccharum in West Virginia.</title>
        <authorList>
            <person name="Petronek H.M."/>
            <person name="Kasson M.T."/>
            <person name="Metheny A.M."/>
            <person name="Stauder C.M."/>
            <person name="Lovett B."/>
            <person name="Lynch S.C."/>
            <person name="Garnas J.R."/>
            <person name="Kasson L.R."/>
            <person name="Stajich J.E."/>
        </authorList>
    </citation>
    <scope>NUCLEOTIDE SEQUENCE [LARGE SCALE GENOMIC DNA]</scope>
    <source>
        <strain evidence="3 4">NRRL 64651</strain>
    </source>
</reference>
<dbReference type="PROSITE" id="PS51293">
    <property type="entry name" value="SANT"/>
    <property type="match status" value="1"/>
</dbReference>
<feature type="compositionally biased region" description="Acidic residues" evidence="1">
    <location>
        <begin position="52"/>
        <end position="62"/>
    </location>
</feature>
<feature type="region of interest" description="Disordered" evidence="1">
    <location>
        <begin position="1"/>
        <end position="63"/>
    </location>
</feature>
<feature type="domain" description="SANT" evidence="2">
    <location>
        <begin position="118"/>
        <end position="170"/>
    </location>
</feature>
<name>A0ABR1IES4_9HYPO</name>
<dbReference type="CDD" id="cd00167">
    <property type="entry name" value="SANT"/>
    <property type="match status" value="1"/>
</dbReference>
<evidence type="ECO:0000313" key="4">
    <source>
        <dbReference type="Proteomes" id="UP001498421"/>
    </source>
</evidence>
<proteinExistence type="predicted"/>
<gene>
    <name evidence="3" type="ORF">QQZ08_001984</name>
</gene>